<dbReference type="eggNOG" id="COG1254">
    <property type="taxonomic scope" value="Bacteria"/>
</dbReference>
<organism evidence="10">
    <name type="scientific">Isoptericola variabilis (strain 225)</name>
    <dbReference type="NCBI Taxonomy" id="743718"/>
    <lineage>
        <taxon>Bacteria</taxon>
        <taxon>Bacillati</taxon>
        <taxon>Actinomycetota</taxon>
        <taxon>Actinomycetes</taxon>
        <taxon>Micrococcales</taxon>
        <taxon>Promicromonosporaceae</taxon>
        <taxon>Isoptericola</taxon>
    </lineage>
</organism>
<dbReference type="EC" id="3.6.1.7" evidence="2 5"/>
<dbReference type="InterPro" id="IPR036046">
    <property type="entry name" value="Acylphosphatase-like_dom_sf"/>
</dbReference>
<dbReference type="InterPro" id="IPR017968">
    <property type="entry name" value="Acylphosphatase_CS"/>
</dbReference>
<dbReference type="PROSITE" id="PS51160">
    <property type="entry name" value="ACYLPHOSPHATASE_3"/>
    <property type="match status" value="1"/>
</dbReference>
<comment type="similarity">
    <text evidence="1 7">Belongs to the acylphosphatase family.</text>
</comment>
<comment type="catalytic activity">
    <reaction evidence="4 5 6">
        <text>an acyl phosphate + H2O = a carboxylate + phosphate + H(+)</text>
        <dbReference type="Rhea" id="RHEA:14965"/>
        <dbReference type="ChEBI" id="CHEBI:15377"/>
        <dbReference type="ChEBI" id="CHEBI:15378"/>
        <dbReference type="ChEBI" id="CHEBI:29067"/>
        <dbReference type="ChEBI" id="CHEBI:43474"/>
        <dbReference type="ChEBI" id="CHEBI:59918"/>
        <dbReference type="EC" id="3.6.1.7"/>
    </reaction>
</comment>
<feature type="active site" evidence="5">
    <location>
        <position position="37"/>
    </location>
</feature>
<dbReference type="SUPFAM" id="SSF54975">
    <property type="entry name" value="Acylphosphatase/BLUF domain-like"/>
    <property type="match status" value="1"/>
</dbReference>
<evidence type="ECO:0000256" key="5">
    <source>
        <dbReference type="PROSITE-ProRule" id="PRU00520"/>
    </source>
</evidence>
<evidence type="ECO:0000256" key="1">
    <source>
        <dbReference type="ARBA" id="ARBA00005614"/>
    </source>
</evidence>
<dbReference type="PANTHER" id="PTHR47268:SF4">
    <property type="entry name" value="ACYLPHOSPHATASE"/>
    <property type="match status" value="1"/>
</dbReference>
<protein>
    <recommendedName>
        <fullName evidence="3 5">Acylphosphatase</fullName>
        <ecNumber evidence="2 5">3.6.1.7</ecNumber>
    </recommendedName>
</protein>
<dbReference type="Gene3D" id="3.30.70.100">
    <property type="match status" value="1"/>
</dbReference>
<dbReference type="InterPro" id="IPR020456">
    <property type="entry name" value="Acylphosphatase"/>
</dbReference>
<dbReference type="EMBL" id="CP002810">
    <property type="protein sequence ID" value="AEG44274.1"/>
    <property type="molecule type" value="Genomic_DNA"/>
</dbReference>
<evidence type="ECO:0000256" key="3">
    <source>
        <dbReference type="ARBA" id="ARBA00015991"/>
    </source>
</evidence>
<dbReference type="RefSeq" id="WP_013838666.1">
    <property type="nucleotide sequence ID" value="NC_015588.1"/>
</dbReference>
<dbReference type="AlphaFoldDB" id="F6FUE6"/>
<feature type="active site" evidence="5">
    <location>
        <position position="19"/>
    </location>
</feature>
<reference evidence="9 10" key="1">
    <citation type="submission" date="2011-05" db="EMBL/GenBank/DDBJ databases">
        <title>Complete sequence of Isoptericola variabilis 225.</title>
        <authorList>
            <consortium name="US DOE Joint Genome Institute"/>
            <person name="Lucas S."/>
            <person name="Han J."/>
            <person name="Lapidus A."/>
            <person name="Cheng J.-F."/>
            <person name="Goodwin L."/>
            <person name="Pitluck S."/>
            <person name="Peters L."/>
            <person name="Mikhailova N."/>
            <person name="Zeytun A."/>
            <person name="Han C."/>
            <person name="Tapia R."/>
            <person name="Land M."/>
            <person name="Hauser L."/>
            <person name="Kyrpides N."/>
            <person name="Ivanova N."/>
            <person name="Pagani I."/>
            <person name="Siebers A."/>
            <person name="Allgaier M."/>
            <person name="Thelen M."/>
            <person name="Hugenholtz P."/>
            <person name="Gladden J."/>
            <person name="Woyke T."/>
        </authorList>
    </citation>
    <scope>NUCLEOTIDE SEQUENCE [LARGE SCALE GENOMIC DNA]</scope>
    <source>
        <strain evidence="10">225</strain>
    </source>
</reference>
<name>F6FUE6_ISOV2</name>
<dbReference type="PANTHER" id="PTHR47268">
    <property type="entry name" value="ACYLPHOSPHATASE"/>
    <property type="match status" value="1"/>
</dbReference>
<dbReference type="HOGENOM" id="CLU_141932_3_2_11"/>
<keyword evidence="5 6" id="KW-0378">Hydrolase</keyword>
<dbReference type="KEGG" id="iva:Isova_1516"/>
<dbReference type="InterPro" id="IPR001792">
    <property type="entry name" value="Acylphosphatase-like_dom"/>
</dbReference>
<evidence type="ECO:0000256" key="6">
    <source>
        <dbReference type="RuleBase" id="RU000553"/>
    </source>
</evidence>
<dbReference type="PROSITE" id="PS00150">
    <property type="entry name" value="ACYLPHOSPHATASE_1"/>
    <property type="match status" value="1"/>
</dbReference>
<sequence>MTRRVRAVVHGRVQGVGFRWSVLEAARRAGAAGWVRNRSDGTVEAEVEGDDAAVAAVLDVLRTGPAAAQVTDVEVTDVPPAGESGFGVL</sequence>
<dbReference type="PRINTS" id="PR00112">
    <property type="entry name" value="ACYLPHPHTASE"/>
</dbReference>
<dbReference type="Proteomes" id="UP000009236">
    <property type="component" value="Chromosome"/>
</dbReference>
<dbReference type="Pfam" id="PF00708">
    <property type="entry name" value="Acylphosphatase"/>
    <property type="match status" value="1"/>
</dbReference>
<keyword evidence="10" id="KW-1185">Reference proteome</keyword>
<evidence type="ECO:0000313" key="9">
    <source>
        <dbReference type="EMBL" id="AEG44274.1"/>
    </source>
</evidence>
<accession>F6FUE6</accession>
<evidence type="ECO:0000256" key="4">
    <source>
        <dbReference type="ARBA" id="ARBA00047645"/>
    </source>
</evidence>
<gene>
    <name evidence="9" type="ordered locus">Isova_1516</name>
</gene>
<dbReference type="PROSITE" id="PS00151">
    <property type="entry name" value="ACYLPHOSPHATASE_2"/>
    <property type="match status" value="1"/>
</dbReference>
<proteinExistence type="inferred from homology"/>
<evidence type="ECO:0000256" key="7">
    <source>
        <dbReference type="RuleBase" id="RU004168"/>
    </source>
</evidence>
<dbReference type="STRING" id="743718.Isova_1516"/>
<evidence type="ECO:0000256" key="2">
    <source>
        <dbReference type="ARBA" id="ARBA00012150"/>
    </source>
</evidence>
<dbReference type="GO" id="GO:0003998">
    <property type="term" value="F:acylphosphatase activity"/>
    <property type="evidence" value="ECO:0007669"/>
    <property type="project" value="UniProtKB-EC"/>
</dbReference>
<evidence type="ECO:0000313" key="10">
    <source>
        <dbReference type="Proteomes" id="UP000009236"/>
    </source>
</evidence>
<feature type="domain" description="Acylphosphatase-like" evidence="8">
    <location>
        <begin position="4"/>
        <end position="89"/>
    </location>
</feature>
<evidence type="ECO:0000259" key="8">
    <source>
        <dbReference type="PROSITE" id="PS51160"/>
    </source>
</evidence>